<evidence type="ECO:0000256" key="3">
    <source>
        <dbReference type="ARBA" id="ARBA00022723"/>
    </source>
</evidence>
<keyword evidence="2 7" id="KW-0645">Protease</keyword>
<protein>
    <submittedName>
        <fullName evidence="9">Peptidase M3</fullName>
    </submittedName>
</protein>
<dbReference type="InterPro" id="IPR024077">
    <property type="entry name" value="Neurolysin/TOP_dom2"/>
</dbReference>
<keyword evidence="5 7" id="KW-0862">Zinc</keyword>
<accession>A0AAJ0PER7</accession>
<dbReference type="AlphaFoldDB" id="A0AAJ0PER7"/>
<keyword evidence="3 7" id="KW-0479">Metal-binding</keyword>
<dbReference type="GO" id="GO:0006508">
    <property type="term" value="P:proteolysis"/>
    <property type="evidence" value="ECO:0007669"/>
    <property type="project" value="UniProtKB-KW"/>
</dbReference>
<dbReference type="PANTHER" id="PTHR11804">
    <property type="entry name" value="PROTEASE M3 THIMET OLIGOPEPTIDASE-RELATED"/>
    <property type="match status" value="1"/>
</dbReference>
<reference evidence="9 10" key="1">
    <citation type="journal article" date="2016" name="Front. Microbiol.">
        <title>Genomic Resource of Rice Seed Associated Bacteria.</title>
        <authorList>
            <person name="Midha S."/>
            <person name="Bansal K."/>
            <person name="Sharma S."/>
            <person name="Kumar N."/>
            <person name="Patil P.P."/>
            <person name="Chaudhry V."/>
            <person name="Patil P.B."/>
        </authorList>
    </citation>
    <scope>NUCLEOTIDE SEQUENCE [LARGE SCALE GENOMIC DNA]</scope>
    <source>
        <strain evidence="9 10">NS96</strain>
    </source>
</reference>
<name>A0AAJ0PER7_9PSED</name>
<feature type="domain" description="Peptidase M3A/M3B catalytic" evidence="8">
    <location>
        <begin position="221"/>
        <end position="662"/>
    </location>
</feature>
<dbReference type="Gene3D" id="1.10.1370.10">
    <property type="entry name" value="Neurolysin, domain 3"/>
    <property type="match status" value="1"/>
</dbReference>
<proteinExistence type="inferred from homology"/>
<evidence type="ECO:0000313" key="9">
    <source>
        <dbReference type="EMBL" id="KTT17390.1"/>
    </source>
</evidence>
<evidence type="ECO:0000259" key="8">
    <source>
        <dbReference type="Pfam" id="PF01432"/>
    </source>
</evidence>
<evidence type="ECO:0000256" key="5">
    <source>
        <dbReference type="ARBA" id="ARBA00022833"/>
    </source>
</evidence>
<evidence type="ECO:0000313" key="10">
    <source>
        <dbReference type="Proteomes" id="UP000071644"/>
    </source>
</evidence>
<organism evidence="9 10">
    <name type="scientific">Pseudomonas parafulva</name>
    <dbReference type="NCBI Taxonomy" id="157782"/>
    <lineage>
        <taxon>Bacteria</taxon>
        <taxon>Pseudomonadati</taxon>
        <taxon>Pseudomonadota</taxon>
        <taxon>Gammaproteobacteria</taxon>
        <taxon>Pseudomonadales</taxon>
        <taxon>Pseudomonadaceae</taxon>
        <taxon>Pseudomonas</taxon>
    </lineage>
</organism>
<dbReference type="EMBL" id="LDSN01000030">
    <property type="protein sequence ID" value="KTT17390.1"/>
    <property type="molecule type" value="Genomic_DNA"/>
</dbReference>
<dbReference type="InterPro" id="IPR001567">
    <property type="entry name" value="Pept_M3A_M3B_dom"/>
</dbReference>
<dbReference type="RefSeq" id="WP_058638740.1">
    <property type="nucleotide sequence ID" value="NZ_LDSN01000030.1"/>
</dbReference>
<dbReference type="Gene3D" id="3.40.390.10">
    <property type="entry name" value="Collagenase (Catalytic Domain)"/>
    <property type="match status" value="1"/>
</dbReference>
<dbReference type="InterPro" id="IPR024079">
    <property type="entry name" value="MetalloPept_cat_dom_sf"/>
</dbReference>
<dbReference type="GO" id="GO:0046872">
    <property type="term" value="F:metal ion binding"/>
    <property type="evidence" value="ECO:0007669"/>
    <property type="project" value="UniProtKB-UniRule"/>
</dbReference>
<dbReference type="SUPFAM" id="SSF55486">
    <property type="entry name" value="Metalloproteases ('zincins'), catalytic domain"/>
    <property type="match status" value="1"/>
</dbReference>
<evidence type="ECO:0000256" key="7">
    <source>
        <dbReference type="RuleBase" id="RU003435"/>
    </source>
</evidence>
<comment type="cofactor">
    <cofactor evidence="7">
        <name>Zn(2+)</name>
        <dbReference type="ChEBI" id="CHEBI:29105"/>
    </cofactor>
    <text evidence="7">Binds 1 zinc ion.</text>
</comment>
<evidence type="ECO:0000256" key="4">
    <source>
        <dbReference type="ARBA" id="ARBA00022801"/>
    </source>
</evidence>
<gene>
    <name evidence="9" type="ORF">NS96R_12165</name>
</gene>
<dbReference type="GO" id="GO:0004222">
    <property type="term" value="F:metalloendopeptidase activity"/>
    <property type="evidence" value="ECO:0007669"/>
    <property type="project" value="InterPro"/>
</dbReference>
<comment type="caution">
    <text evidence="9">The sequence shown here is derived from an EMBL/GenBank/DDBJ whole genome shotgun (WGS) entry which is preliminary data.</text>
</comment>
<dbReference type="InterPro" id="IPR045090">
    <property type="entry name" value="Pept_M3A_M3B"/>
</dbReference>
<comment type="similarity">
    <text evidence="1 7">Belongs to the peptidase M3 family.</text>
</comment>
<keyword evidence="6 7" id="KW-0482">Metalloprotease</keyword>
<dbReference type="GO" id="GO:0006518">
    <property type="term" value="P:peptide metabolic process"/>
    <property type="evidence" value="ECO:0007669"/>
    <property type="project" value="TreeGrafter"/>
</dbReference>
<evidence type="ECO:0000256" key="6">
    <source>
        <dbReference type="ARBA" id="ARBA00023049"/>
    </source>
</evidence>
<sequence length="668" mass="75275">MSNPLLQDGNVPVDYPSITVQSMQNAFDQVLERYAQGIERVINSQPSMPTWDDLVLAMDDLDAQLYAVLYGVMPFLGKGQAWSDPILAFHIAASSALDSRFCNEQLQSLYEQLAYSDIGRNLDSRQRATLRWHVERFRVSGASLPKSDKARLLDLQRQITELEERYLLNLDHPDVVVDDITQLRGLSQRSLDELNERARQRGNNGWSIPCESWAVDRVLEEAELGAIREQVYRAFHGRGVNTGSSPDNGQVLQQLALLRHERATLLAFSDHMNLSLARKSAGSPGQVRAFLQSLAAGMKPLVQQWRSDLERDAQKLGLDDMQPWDLRFAQKQLRDAAKIVSKEALREFFPMAAVIDALIQLARRLFGLELRATPAPVWAPSVLAFEAFQHNARIGLLYLDAVQHAGKQADAVFTTYVRNRRVDAEGIYQQAVVMVFSDVPEGSAGAQPLLDHLALRKLYHEFGHALHHLLVRTDNQVQSGVIELGTDGTELFGKLFERWVWNAAYLVSISSHHSDGRQIDREQVERCIARYKREAIGEAALELSKALFDVDLHTKPGDGKTPRQRFAQSREQCGYWPLHAHEHPAHAFDHLATGYDAGYYAYLWADVCAVDIFTRFEQTGLLDRALGQVLFESLIAPGASRPLREGVRQFLGRETSLHPYLQWLQAAG</sequence>
<keyword evidence="4 7" id="KW-0378">Hydrolase</keyword>
<evidence type="ECO:0000256" key="1">
    <source>
        <dbReference type="ARBA" id="ARBA00006040"/>
    </source>
</evidence>
<dbReference type="PANTHER" id="PTHR11804:SF84">
    <property type="entry name" value="SACCHAROLYSIN"/>
    <property type="match status" value="1"/>
</dbReference>
<evidence type="ECO:0000256" key="2">
    <source>
        <dbReference type="ARBA" id="ARBA00022670"/>
    </source>
</evidence>
<dbReference type="Proteomes" id="UP000071644">
    <property type="component" value="Unassembled WGS sequence"/>
</dbReference>
<dbReference type="Pfam" id="PF01432">
    <property type="entry name" value="Peptidase_M3"/>
    <property type="match status" value="1"/>
</dbReference>